<dbReference type="InterPro" id="IPR000383">
    <property type="entry name" value="Xaa-Pro-like_dom"/>
</dbReference>
<evidence type="ECO:0000313" key="5">
    <source>
        <dbReference type="EMBL" id="CAB5056855.1"/>
    </source>
</evidence>
<evidence type="ECO:0000313" key="3">
    <source>
        <dbReference type="EMBL" id="CAB4778676.1"/>
    </source>
</evidence>
<feature type="domain" description="Xaa-Pro dipeptidyl-peptidase C-terminal" evidence="2">
    <location>
        <begin position="314"/>
        <end position="522"/>
    </location>
</feature>
<dbReference type="InterPro" id="IPR005674">
    <property type="entry name" value="CocE/Ser_esterase"/>
</dbReference>
<name>A0A6J6W5P0_9ZZZZ</name>
<dbReference type="InterPro" id="IPR029058">
    <property type="entry name" value="AB_hydrolase_fold"/>
</dbReference>
<keyword evidence="1" id="KW-0378">Hydrolase</keyword>
<gene>
    <name evidence="3" type="ORF">UFOPK2942_00575</name>
    <name evidence="4" type="ORF">UFOPK4065_00725</name>
    <name evidence="5" type="ORF">UFOPK4319_00613</name>
</gene>
<dbReference type="Gene3D" id="2.60.120.260">
    <property type="entry name" value="Galactose-binding domain-like"/>
    <property type="match status" value="1"/>
</dbReference>
<dbReference type="Gene3D" id="1.10.3020.10">
    <property type="entry name" value="alpha-amino acid ester hydrolase ( Helical cap domain)"/>
    <property type="match status" value="1"/>
</dbReference>
<dbReference type="NCBIfam" id="TIGR00976">
    <property type="entry name" value="CocE_NonD"/>
    <property type="match status" value="1"/>
</dbReference>
<evidence type="ECO:0000259" key="2">
    <source>
        <dbReference type="SMART" id="SM00939"/>
    </source>
</evidence>
<dbReference type="SUPFAM" id="SSF53474">
    <property type="entry name" value="alpha/beta-Hydrolases"/>
    <property type="match status" value="1"/>
</dbReference>
<accession>A0A6J6W5P0</accession>
<dbReference type="EMBL" id="CAFAAA010000013">
    <property type="protein sequence ID" value="CAB4778676.1"/>
    <property type="molecule type" value="Genomic_DNA"/>
</dbReference>
<dbReference type="InterPro" id="IPR008979">
    <property type="entry name" value="Galactose-bd-like_sf"/>
</dbReference>
<dbReference type="Gene3D" id="3.40.50.1820">
    <property type="entry name" value="alpha/beta hydrolase"/>
    <property type="match status" value="1"/>
</dbReference>
<dbReference type="AlphaFoldDB" id="A0A6J6W5P0"/>
<sequence>MTHLEYQPTEATFIIASDGIKLATDVYLPQGKGNKTFGTVLVRLPYGRREAVAFLPGVAEMLSERGWALVTQDVRGKYDSDGELEPFVHEIQDGLTTLNWIERQSWSNGVVVPAGDSYFGYTAWAAAASGHNSVQGLMVRVTSPLVSRDWFYRQGVFMNAHMTEWVSSTWMGSEWVMAELDWSLNDSEKIIEKSFNGRSSKDLHDWTINAPGSKYWKKNDIDYRTALKRPLVVAHVGGWWDIFQRGQLQTWRESQGMNTGIHLLRMDAVDHVLDPLTKPHTPIIDIMADADLRWKSLGAELAPLFEVLSLVESGEKAENSQRVKWRPGFGDWQNGDTWPPVNATAKLFYPVDGSQAFNSAQGGVLAHSSAWSGKISWHHSPKNPVPTLERDIWRPLLSGANQTENHERNDVATFSTHPLDAQLSIAGHIQFTANFGASNDLAQVVINLSHVWPDGTAVSIADGTALIHGAKLAPSVTVDLGDLAYEVPSGGQLRLSIAGSNYPKYKVVSGEAFSGFDQWMIIDDTAVLSVSVL</sequence>
<organism evidence="3">
    <name type="scientific">freshwater metagenome</name>
    <dbReference type="NCBI Taxonomy" id="449393"/>
    <lineage>
        <taxon>unclassified sequences</taxon>
        <taxon>metagenomes</taxon>
        <taxon>ecological metagenomes</taxon>
    </lineage>
</organism>
<reference evidence="3" key="1">
    <citation type="submission" date="2020-05" db="EMBL/GenBank/DDBJ databases">
        <authorList>
            <person name="Chiriac C."/>
            <person name="Salcher M."/>
            <person name="Ghai R."/>
            <person name="Kavagutti S V."/>
        </authorList>
    </citation>
    <scope>NUCLEOTIDE SEQUENCE</scope>
</reference>
<dbReference type="Pfam" id="PF02129">
    <property type="entry name" value="Peptidase_S15"/>
    <property type="match status" value="1"/>
</dbReference>
<protein>
    <submittedName>
        <fullName evidence="3">Unannotated protein</fullName>
    </submittedName>
</protein>
<dbReference type="EMBL" id="CAFBPE010000050">
    <property type="protein sequence ID" value="CAB5007152.1"/>
    <property type="molecule type" value="Genomic_DNA"/>
</dbReference>
<dbReference type="SMART" id="SM00939">
    <property type="entry name" value="PepX_C"/>
    <property type="match status" value="1"/>
</dbReference>
<dbReference type="InterPro" id="IPR013736">
    <property type="entry name" value="Xaa-Pro_dipept_C"/>
</dbReference>
<evidence type="ECO:0000256" key="1">
    <source>
        <dbReference type="ARBA" id="ARBA00022801"/>
    </source>
</evidence>
<dbReference type="Pfam" id="PF08530">
    <property type="entry name" value="PepX_C"/>
    <property type="match status" value="1"/>
</dbReference>
<dbReference type="SUPFAM" id="SSF49785">
    <property type="entry name" value="Galactose-binding domain-like"/>
    <property type="match status" value="1"/>
</dbReference>
<dbReference type="EMBL" id="CAFBQN010000034">
    <property type="protein sequence ID" value="CAB5056855.1"/>
    <property type="molecule type" value="Genomic_DNA"/>
</dbReference>
<evidence type="ECO:0000313" key="4">
    <source>
        <dbReference type="EMBL" id="CAB5007152.1"/>
    </source>
</evidence>
<dbReference type="GO" id="GO:0008239">
    <property type="term" value="F:dipeptidyl-peptidase activity"/>
    <property type="evidence" value="ECO:0007669"/>
    <property type="project" value="InterPro"/>
</dbReference>
<proteinExistence type="predicted"/>